<dbReference type="PANTHER" id="PTHR43836">
    <property type="entry name" value="CATECHOL O-METHYLTRANSFERASE 1-RELATED"/>
    <property type="match status" value="1"/>
</dbReference>
<protein>
    <recommendedName>
        <fullName evidence="2">WW domain-containing protein</fullName>
    </recommendedName>
</protein>
<organism evidence="3 4">
    <name type="scientific">Chrysophaeum taylorii</name>
    <dbReference type="NCBI Taxonomy" id="2483200"/>
    <lineage>
        <taxon>Eukaryota</taxon>
        <taxon>Sar</taxon>
        <taxon>Stramenopiles</taxon>
        <taxon>Ochrophyta</taxon>
        <taxon>Pelagophyceae</taxon>
        <taxon>Pelagomonadales</taxon>
        <taxon>Pelagomonadaceae</taxon>
        <taxon>Chrysophaeum</taxon>
    </lineage>
</organism>
<dbReference type="PANTHER" id="PTHR43836:SF2">
    <property type="entry name" value="CATECHOL O-METHYLTRANSFERASE 1-RELATED"/>
    <property type="match status" value="1"/>
</dbReference>
<feature type="region of interest" description="Disordered" evidence="1">
    <location>
        <begin position="31"/>
        <end position="78"/>
    </location>
</feature>
<proteinExistence type="predicted"/>
<evidence type="ECO:0000313" key="3">
    <source>
        <dbReference type="EMBL" id="KAJ8612430.1"/>
    </source>
</evidence>
<evidence type="ECO:0000313" key="4">
    <source>
        <dbReference type="Proteomes" id="UP001230188"/>
    </source>
</evidence>
<reference evidence="3" key="1">
    <citation type="submission" date="2023-01" db="EMBL/GenBank/DDBJ databases">
        <title>Metagenome sequencing of chrysophaentin producing Chrysophaeum taylorii.</title>
        <authorList>
            <person name="Davison J."/>
            <person name="Bewley C."/>
        </authorList>
    </citation>
    <scope>NUCLEOTIDE SEQUENCE</scope>
    <source>
        <strain evidence="3">NIES-1699</strain>
    </source>
</reference>
<dbReference type="SUPFAM" id="SSF51045">
    <property type="entry name" value="WW domain"/>
    <property type="match status" value="1"/>
</dbReference>
<dbReference type="EMBL" id="JAQMWT010000050">
    <property type="protein sequence ID" value="KAJ8612430.1"/>
    <property type="molecule type" value="Genomic_DNA"/>
</dbReference>
<gene>
    <name evidence="3" type="ORF">CTAYLR_006582</name>
</gene>
<evidence type="ECO:0000256" key="1">
    <source>
        <dbReference type="SAM" id="MobiDB-lite"/>
    </source>
</evidence>
<dbReference type="Pfam" id="PF13578">
    <property type="entry name" value="Methyltransf_24"/>
    <property type="match status" value="1"/>
</dbReference>
<dbReference type="GO" id="GO:0008171">
    <property type="term" value="F:O-methyltransferase activity"/>
    <property type="evidence" value="ECO:0007669"/>
    <property type="project" value="TreeGrafter"/>
</dbReference>
<keyword evidence="4" id="KW-1185">Reference proteome</keyword>
<feature type="domain" description="WW" evidence="2">
    <location>
        <begin position="8"/>
        <end position="42"/>
    </location>
</feature>
<dbReference type="Gene3D" id="2.20.70.10">
    <property type="match status" value="1"/>
</dbReference>
<name>A0AAD7UMY3_9STRA</name>
<dbReference type="AlphaFoldDB" id="A0AAD7UMY3"/>
<dbReference type="Pfam" id="PF00397">
    <property type="entry name" value="WW"/>
    <property type="match status" value="1"/>
</dbReference>
<dbReference type="InterPro" id="IPR036020">
    <property type="entry name" value="WW_dom_sf"/>
</dbReference>
<accession>A0AAD7UMY3</accession>
<dbReference type="Gene3D" id="3.40.50.150">
    <property type="entry name" value="Vaccinia Virus protein VP39"/>
    <property type="match status" value="1"/>
</dbReference>
<dbReference type="SUPFAM" id="SSF53335">
    <property type="entry name" value="S-adenosyl-L-methionine-dependent methyltransferases"/>
    <property type="match status" value="1"/>
</dbReference>
<evidence type="ECO:0000259" key="2">
    <source>
        <dbReference type="PROSITE" id="PS50020"/>
    </source>
</evidence>
<dbReference type="InterPro" id="IPR029063">
    <property type="entry name" value="SAM-dependent_MTases_sf"/>
</dbReference>
<sequence>MAPPKPEVVLPLGWECLLSAKFDTWYYHHKESGKSQWVPPEIEEKGDESSSPPLKKAKGGSGDFAAPGPHGGAIHEPSPLEPLRIVAKHPEPSHKSVWFCTELMPNEIIREIYRTERVRDAAGNEHKFRDGVNPAEGMHIYNCVRTNSLTSTLEVGCAMGTSALYICQAMKDGAGGVHVAIDPNQDTQYKSIARANISRAGLDDHFELIRETSYAAMPHLLRNGRKFHLIFIDGWHTFDYTLMDFFFADLLLQVNGLILLDDINHKGVQKCLKYVRTNWPHYEYVADTPAAATMATFRKLSHDKRDWNAHVNF</sequence>
<dbReference type="PROSITE" id="PS01159">
    <property type="entry name" value="WW_DOMAIN_1"/>
    <property type="match status" value="1"/>
</dbReference>
<dbReference type="CDD" id="cd00201">
    <property type="entry name" value="WW"/>
    <property type="match status" value="1"/>
</dbReference>
<comment type="caution">
    <text evidence="3">The sequence shown here is derived from an EMBL/GenBank/DDBJ whole genome shotgun (WGS) entry which is preliminary data.</text>
</comment>
<dbReference type="InterPro" id="IPR001202">
    <property type="entry name" value="WW_dom"/>
</dbReference>
<dbReference type="PROSITE" id="PS50020">
    <property type="entry name" value="WW_DOMAIN_2"/>
    <property type="match status" value="1"/>
</dbReference>
<dbReference type="Proteomes" id="UP001230188">
    <property type="component" value="Unassembled WGS sequence"/>
</dbReference>
<dbReference type="SMART" id="SM00456">
    <property type="entry name" value="WW"/>
    <property type="match status" value="1"/>
</dbReference>